<evidence type="ECO:0000313" key="9">
    <source>
        <dbReference type="EMBL" id="MDZ8118240.1"/>
    </source>
</evidence>
<feature type="domain" description="DUF5698" evidence="8">
    <location>
        <begin position="27"/>
        <end position="84"/>
    </location>
</feature>
<evidence type="ECO:0000256" key="4">
    <source>
        <dbReference type="ARBA" id="ARBA00022989"/>
    </source>
</evidence>
<organism evidence="9 10">
    <name type="scientific">Pontiella agarivorans</name>
    <dbReference type="NCBI Taxonomy" id="3038953"/>
    <lineage>
        <taxon>Bacteria</taxon>
        <taxon>Pseudomonadati</taxon>
        <taxon>Kiritimatiellota</taxon>
        <taxon>Kiritimatiellia</taxon>
        <taxon>Kiritimatiellales</taxon>
        <taxon>Pontiellaceae</taxon>
        <taxon>Pontiella</taxon>
    </lineage>
</organism>
<dbReference type="RefSeq" id="WP_322608038.1">
    <property type="nucleotide sequence ID" value="NZ_JARVCO010000007.1"/>
</dbReference>
<evidence type="ECO:0000256" key="3">
    <source>
        <dbReference type="ARBA" id="ARBA00022692"/>
    </source>
</evidence>
<accession>A0ABU5MVM0</accession>
<dbReference type="Pfam" id="PF18955">
    <property type="entry name" value="DUF5698"/>
    <property type="match status" value="1"/>
</dbReference>
<reference evidence="9 10" key="1">
    <citation type="journal article" date="2024" name="Appl. Environ. Microbiol.">
        <title>Pontiella agarivorans sp. nov., a novel marine anaerobic bacterium capable of degrading macroalgal polysaccharides and fixing nitrogen.</title>
        <authorList>
            <person name="Liu N."/>
            <person name="Kivenson V."/>
            <person name="Peng X."/>
            <person name="Cui Z."/>
            <person name="Lankiewicz T.S."/>
            <person name="Gosselin K.M."/>
            <person name="English C.J."/>
            <person name="Blair E.M."/>
            <person name="O'Malley M.A."/>
            <person name="Valentine D.L."/>
        </authorList>
    </citation>
    <scope>NUCLEOTIDE SEQUENCE [LARGE SCALE GENOMIC DNA]</scope>
    <source>
        <strain evidence="9 10">NLcol2</strain>
    </source>
</reference>
<keyword evidence="5 6" id="KW-0472">Membrane</keyword>
<keyword evidence="4 6" id="KW-1133">Transmembrane helix</keyword>
<evidence type="ECO:0000256" key="1">
    <source>
        <dbReference type="ARBA" id="ARBA00004651"/>
    </source>
</evidence>
<evidence type="ECO:0000259" key="8">
    <source>
        <dbReference type="Pfam" id="PF18955"/>
    </source>
</evidence>
<dbReference type="EMBL" id="JARVCO010000007">
    <property type="protein sequence ID" value="MDZ8118240.1"/>
    <property type="molecule type" value="Genomic_DNA"/>
</dbReference>
<evidence type="ECO:0000313" key="10">
    <source>
        <dbReference type="Proteomes" id="UP001290861"/>
    </source>
</evidence>
<keyword evidence="10" id="KW-1185">Reference proteome</keyword>
<dbReference type="Proteomes" id="UP001290861">
    <property type="component" value="Unassembled WGS sequence"/>
</dbReference>
<sequence length="187" mass="21039">MDAFKEAWWLLPLFIFTARTVDVGLGTLRVIFISRGHQWLGPLTGFFEILVWLLAVSQIMSNLDNWICFMAYPSGYAAGAYFGMFIERRLALGYVVVRIIPNGEPAQLAKQLRADGFGITTVDAEGANGRVSILFSVVRRKKLAAVLRVIKNYHRKVFYTIEDVRQTSEGIHPVPAVRRQGPVRPGK</sequence>
<dbReference type="InterPro" id="IPR044035">
    <property type="entry name" value="DUF5698"/>
</dbReference>
<proteinExistence type="inferred from homology"/>
<keyword evidence="3 6" id="KW-0812">Transmembrane</keyword>
<comment type="similarity">
    <text evidence="6">Belongs to the UPF0316 family.</text>
</comment>
<protein>
    <recommendedName>
        <fullName evidence="6">UPF0316 protein P9H32_06315</fullName>
    </recommendedName>
</protein>
<feature type="transmembrane region" description="Helical" evidence="6">
    <location>
        <begin position="66"/>
        <end position="86"/>
    </location>
</feature>
<dbReference type="HAMAP" id="MF_01515">
    <property type="entry name" value="UPF0316"/>
    <property type="match status" value="1"/>
</dbReference>
<feature type="domain" description="DUF2179" evidence="7">
    <location>
        <begin position="117"/>
        <end position="167"/>
    </location>
</feature>
<dbReference type="PANTHER" id="PTHR40060:SF1">
    <property type="entry name" value="UPF0316 PROTEIN YEBE"/>
    <property type="match status" value="1"/>
</dbReference>
<dbReference type="PANTHER" id="PTHR40060">
    <property type="entry name" value="UPF0316 PROTEIN YEBE"/>
    <property type="match status" value="1"/>
</dbReference>
<evidence type="ECO:0000256" key="6">
    <source>
        <dbReference type="HAMAP-Rule" id="MF_01515"/>
    </source>
</evidence>
<feature type="transmembrane region" description="Helical" evidence="6">
    <location>
        <begin position="6"/>
        <end position="32"/>
    </location>
</feature>
<dbReference type="InterPro" id="IPR019264">
    <property type="entry name" value="DUF2179"/>
</dbReference>
<dbReference type="InterPro" id="IPR022930">
    <property type="entry name" value="UPF0316"/>
</dbReference>
<keyword evidence="2 6" id="KW-1003">Cell membrane</keyword>
<evidence type="ECO:0000259" key="7">
    <source>
        <dbReference type="Pfam" id="PF10035"/>
    </source>
</evidence>
<comment type="caution">
    <text evidence="9">The sequence shown here is derived from an EMBL/GenBank/DDBJ whole genome shotgun (WGS) entry which is preliminary data.</text>
</comment>
<dbReference type="NCBIfam" id="NF003191">
    <property type="entry name" value="PRK04164.1-2"/>
    <property type="match status" value="1"/>
</dbReference>
<dbReference type="Pfam" id="PF10035">
    <property type="entry name" value="DUF2179"/>
    <property type="match status" value="1"/>
</dbReference>
<evidence type="ECO:0000256" key="5">
    <source>
        <dbReference type="ARBA" id="ARBA00023136"/>
    </source>
</evidence>
<comment type="subcellular location">
    <subcellularLocation>
        <location evidence="1 6">Cell membrane</location>
        <topology evidence="1 6">Multi-pass membrane protein</topology>
    </subcellularLocation>
</comment>
<gene>
    <name evidence="9" type="ORF">P9H32_06315</name>
</gene>
<evidence type="ECO:0000256" key="2">
    <source>
        <dbReference type="ARBA" id="ARBA00022475"/>
    </source>
</evidence>
<feature type="transmembrane region" description="Helical" evidence="6">
    <location>
        <begin position="39"/>
        <end position="60"/>
    </location>
</feature>
<name>A0ABU5MVM0_9BACT</name>
<dbReference type="CDD" id="cd16381">
    <property type="entry name" value="YitT_C_like_1"/>
    <property type="match status" value="1"/>
</dbReference>